<dbReference type="Proteomes" id="UP000677265">
    <property type="component" value="Unassembled WGS sequence"/>
</dbReference>
<dbReference type="PANTHER" id="PTHR34477:SF1">
    <property type="entry name" value="UPF0213 PROTEIN YHBQ"/>
    <property type="match status" value="1"/>
</dbReference>
<dbReference type="InterPro" id="IPR000305">
    <property type="entry name" value="GIY-YIG_endonuc"/>
</dbReference>
<dbReference type="SMART" id="SM00465">
    <property type="entry name" value="GIYc"/>
    <property type="match status" value="1"/>
</dbReference>
<evidence type="ECO:0000313" key="3">
    <source>
        <dbReference type="EMBL" id="MBS4188562.1"/>
    </source>
</evidence>
<keyword evidence="5" id="KW-1185">Reference proteome</keyword>
<dbReference type="EMBL" id="JAGYPE020000044">
    <property type="protein sequence ID" value="MCH6267894.1"/>
    <property type="molecule type" value="Genomic_DNA"/>
</dbReference>
<evidence type="ECO:0000313" key="5">
    <source>
        <dbReference type="Proteomes" id="UP000677265"/>
    </source>
</evidence>
<protein>
    <submittedName>
        <fullName evidence="3">GIY-YIG nuclease family protein</fullName>
    </submittedName>
</protein>
<dbReference type="PANTHER" id="PTHR34477">
    <property type="entry name" value="UPF0213 PROTEIN YHBQ"/>
    <property type="match status" value="1"/>
</dbReference>
<dbReference type="EMBL" id="JAGYPE010000014">
    <property type="protein sequence ID" value="MBS4188562.1"/>
    <property type="molecule type" value="Genomic_DNA"/>
</dbReference>
<comment type="similarity">
    <text evidence="1">Belongs to the UPF0213 family.</text>
</comment>
<dbReference type="PROSITE" id="PS50164">
    <property type="entry name" value="GIY_YIG"/>
    <property type="match status" value="1"/>
</dbReference>
<dbReference type="Gene3D" id="3.40.1440.10">
    <property type="entry name" value="GIY-YIG endonuclease"/>
    <property type="match status" value="1"/>
</dbReference>
<evidence type="ECO:0000313" key="4">
    <source>
        <dbReference type="EMBL" id="MCH6267894.1"/>
    </source>
</evidence>
<accession>A0A942T919</accession>
<feature type="domain" description="GIY-YIG" evidence="2">
    <location>
        <begin position="4"/>
        <end position="79"/>
    </location>
</feature>
<organism evidence="3">
    <name type="scientific">Neobacillus citreus</name>
    <dbReference type="NCBI Taxonomy" id="2833578"/>
    <lineage>
        <taxon>Bacteria</taxon>
        <taxon>Bacillati</taxon>
        <taxon>Bacillota</taxon>
        <taxon>Bacilli</taxon>
        <taxon>Bacillales</taxon>
        <taxon>Bacillaceae</taxon>
        <taxon>Neobacillus</taxon>
    </lineage>
</organism>
<evidence type="ECO:0000259" key="2">
    <source>
        <dbReference type="PROSITE" id="PS50164"/>
    </source>
</evidence>
<dbReference type="AlphaFoldDB" id="A0A942T919"/>
<dbReference type="InterPro" id="IPR035901">
    <property type="entry name" value="GIY-YIG_endonuc_sf"/>
</dbReference>
<dbReference type="CDD" id="cd10456">
    <property type="entry name" value="GIY-YIG_UPF0213"/>
    <property type="match status" value="1"/>
</dbReference>
<dbReference type="RefSeq" id="WP_213148337.1">
    <property type="nucleotide sequence ID" value="NZ_JAGYPE020000044.1"/>
</dbReference>
<name>A0A942T919_9BACI</name>
<reference evidence="3" key="1">
    <citation type="submission" date="2021-05" db="EMBL/GenBank/DDBJ databases">
        <title>Novel Bacillus species.</title>
        <authorList>
            <person name="Liu G."/>
        </authorList>
    </citation>
    <scope>NUCLEOTIDE SEQUENCE</scope>
    <source>
        <strain evidence="3 5">FJAT-50051</strain>
    </source>
</reference>
<dbReference type="Pfam" id="PF01541">
    <property type="entry name" value="GIY-YIG"/>
    <property type="match status" value="1"/>
</dbReference>
<evidence type="ECO:0000256" key="1">
    <source>
        <dbReference type="ARBA" id="ARBA00007435"/>
    </source>
</evidence>
<proteinExistence type="inferred from homology"/>
<dbReference type="SUPFAM" id="SSF82771">
    <property type="entry name" value="GIY-YIG endonuclease"/>
    <property type="match status" value="1"/>
</dbReference>
<comment type="caution">
    <text evidence="3">The sequence shown here is derived from an EMBL/GenBank/DDBJ whole genome shotgun (WGS) entry which is preliminary data.</text>
</comment>
<dbReference type="InterPro" id="IPR050190">
    <property type="entry name" value="UPF0213_domain"/>
</dbReference>
<sequence>MEKNEHYFYVLTCRDGSFYGGYTNNLERRIQLHNDGKGAKYTRGRGPVKLTYYKGFENKGDALRAEYHFKKLTRKQKLDFLVREIGDDDVAAKELCE</sequence>
<gene>
    <name evidence="4" type="ORF">KHB02_020425</name>
    <name evidence="3" type="ORF">KHB02_45240</name>
</gene>